<dbReference type="GO" id="GO:0005524">
    <property type="term" value="F:ATP binding"/>
    <property type="evidence" value="ECO:0007669"/>
    <property type="project" value="UniProtKB-KW"/>
</dbReference>
<dbReference type="InterPro" id="IPR002543">
    <property type="entry name" value="FtsK_dom"/>
</dbReference>
<gene>
    <name evidence="6" type="ORF">BCM300_01030</name>
</gene>
<dbReference type="AlphaFoldDB" id="A0A238GVZ6"/>
<name>A0A238GVZ6_HELPX</name>
<evidence type="ECO:0000256" key="2">
    <source>
        <dbReference type="ARBA" id="ARBA00022741"/>
    </source>
</evidence>
<organism evidence="6 7">
    <name type="scientific">Helicobacter pylori</name>
    <name type="common">Campylobacter pylori</name>
    <dbReference type="NCBI Taxonomy" id="210"/>
    <lineage>
        <taxon>Bacteria</taxon>
        <taxon>Pseudomonadati</taxon>
        <taxon>Campylobacterota</taxon>
        <taxon>Epsilonproteobacteria</taxon>
        <taxon>Campylobacterales</taxon>
        <taxon>Helicobacteraceae</taxon>
        <taxon>Helicobacter</taxon>
    </lineage>
</organism>
<dbReference type="EMBL" id="LT837687">
    <property type="protein sequence ID" value="SMA53010.1"/>
    <property type="molecule type" value="Genomic_DNA"/>
</dbReference>
<comment type="similarity">
    <text evidence="1">Belongs to the TrbE/VirB4 family.</text>
</comment>
<sequence>MSSVLTDFESKFLSSDDLLNLYAEYCNGHYCDFKYKQGRLSDGNIQSHLYFKKDHFIHDYNGIETFKRFIAVKAYDVDNITSLALSNLLCEKFNLDILLTIEAMDKERALFFIRERKKRSKDISYQNIEYLEQMVSTDRAQIQKVSLSIMVFANSKKELDKKSIIVYNTLKKEGFSAVLESINMRPIFFSFFPERNFLNSRLRPQTSQNIASLIMFEKYQEGFKENSWGDCPVSVFKNQNGSAHFFNFQAKQGKDKNDNVVGHTMIIGSTGSGKSTFISFLIANLLTKYDMSVVALDRMNGLEIMTDFFEGQYNTANTDGGFYINPFSLKNTEENRQFLANWIKFMLNIDSDNQQDNKASQSIDKVIRDTYNYMGGQKNQINLLEIAKNLGSSEQDFNEILKSQGEKVYFKKFQDCLDFSKSPLSVINMDAFANDKKLMGLIAMYLFHKLFFEAKEHNKPFFLFIDETKDYIMHPNNVCLYH</sequence>
<dbReference type="Pfam" id="PF03135">
    <property type="entry name" value="CagE_TrbE_VirB"/>
    <property type="match status" value="1"/>
</dbReference>
<evidence type="ECO:0000259" key="5">
    <source>
        <dbReference type="Pfam" id="PF03135"/>
    </source>
</evidence>
<accession>A0A238GVZ6</accession>
<proteinExistence type="inferred from homology"/>
<dbReference type="GO" id="GO:0003677">
    <property type="term" value="F:DNA binding"/>
    <property type="evidence" value="ECO:0007669"/>
    <property type="project" value="InterPro"/>
</dbReference>
<feature type="domain" description="FtsK" evidence="4">
    <location>
        <begin position="224"/>
        <end position="296"/>
    </location>
</feature>
<dbReference type="Proteomes" id="UP000198366">
    <property type="component" value="Chromosome I"/>
</dbReference>
<keyword evidence="3" id="KW-0067">ATP-binding</keyword>
<keyword evidence="2" id="KW-0547">Nucleotide-binding</keyword>
<evidence type="ECO:0000256" key="3">
    <source>
        <dbReference type="ARBA" id="ARBA00022840"/>
    </source>
</evidence>
<dbReference type="InterPro" id="IPR018145">
    <property type="entry name" value="CagE_TrbE_VirB_cntrl_dom"/>
</dbReference>
<dbReference type="InterPro" id="IPR051162">
    <property type="entry name" value="T4SS_component"/>
</dbReference>
<dbReference type="InterPro" id="IPR027417">
    <property type="entry name" value="P-loop_NTPase"/>
</dbReference>
<protein>
    <submittedName>
        <fullName evidence="6">DNA transfer protein</fullName>
    </submittedName>
</protein>
<evidence type="ECO:0000259" key="4">
    <source>
        <dbReference type="Pfam" id="PF01580"/>
    </source>
</evidence>
<evidence type="ECO:0000313" key="7">
    <source>
        <dbReference type="Proteomes" id="UP000198366"/>
    </source>
</evidence>
<reference evidence="6 7" key="1">
    <citation type="submission" date="2016-12" db="EMBL/GenBank/DDBJ databases">
        <authorList>
            <person name="Song W.-J."/>
            <person name="Kurnit D.M."/>
        </authorList>
    </citation>
    <scope>NUCLEOTIDE SEQUENCE [LARGE SCALE GENOMIC DNA]</scope>
    <source>
        <strain evidence="6">BCM-300</strain>
    </source>
</reference>
<dbReference type="PANTHER" id="PTHR30121:SF12">
    <property type="entry name" value="TYPE IV SECRETION SYSTEM PROTEIN CAGE"/>
    <property type="match status" value="1"/>
</dbReference>
<feature type="domain" description="CagE TrbE VirB component of type IV transporter system central" evidence="5">
    <location>
        <begin position="5"/>
        <end position="201"/>
    </location>
</feature>
<evidence type="ECO:0000256" key="1">
    <source>
        <dbReference type="ARBA" id="ARBA00006512"/>
    </source>
</evidence>
<dbReference type="SUPFAM" id="SSF52540">
    <property type="entry name" value="P-loop containing nucleoside triphosphate hydrolases"/>
    <property type="match status" value="1"/>
</dbReference>
<dbReference type="PANTHER" id="PTHR30121">
    <property type="entry name" value="UNCHARACTERIZED PROTEIN YJGR-RELATED"/>
    <property type="match status" value="1"/>
</dbReference>
<evidence type="ECO:0000313" key="6">
    <source>
        <dbReference type="EMBL" id="SMA53010.1"/>
    </source>
</evidence>
<dbReference type="Gene3D" id="3.40.50.300">
    <property type="entry name" value="P-loop containing nucleotide triphosphate hydrolases"/>
    <property type="match status" value="1"/>
</dbReference>
<dbReference type="Pfam" id="PF01580">
    <property type="entry name" value="FtsK_SpoIIIE"/>
    <property type="match status" value="1"/>
</dbReference>